<protein>
    <submittedName>
        <fullName evidence="1">Uncharacterized protein</fullName>
    </submittedName>
</protein>
<reference evidence="1" key="1">
    <citation type="submission" date="2024-06" db="EMBL/GenBank/DDBJ databases">
        <authorList>
            <person name="Agudelo-Romero P."/>
            <person name="Caparros-Martin J.A."/>
            <person name="Sharma A."/>
            <person name="Saladie M."/>
            <person name="Stick S.M."/>
            <person name="O'Gara F."/>
        </authorList>
    </citation>
    <scope>NUCLEOTIDE SEQUENCE</scope>
    <source>
        <strain evidence="1">VContig1</strain>
    </source>
</reference>
<sequence length="42" mass="4902">MTLFAELPNISPSCRSCALRIDTQHMKPRHRAIWSGLFRFGR</sequence>
<accession>A0AB39BYV3</accession>
<proteinExistence type="predicted"/>
<name>A0AB39BYV3_9CAUD</name>
<organism evidence="1">
    <name type="scientific">Pakpunavirus sp</name>
    <dbReference type="NCBI Taxonomy" id="2833053"/>
    <lineage>
        <taxon>Viruses</taxon>
        <taxon>Duplodnaviria</taxon>
        <taxon>Heunggongvirae</taxon>
        <taxon>Uroviricota</taxon>
        <taxon>Caudoviricetes</taxon>
        <taxon>Vandenendeviridae</taxon>
        <taxon>Skurskavirinae</taxon>
        <taxon>Pakpunavirus</taxon>
    </lineage>
</organism>
<dbReference type="EMBL" id="PP986815">
    <property type="protein sequence ID" value="XDI97852.1"/>
    <property type="molecule type" value="Genomic_DNA"/>
</dbReference>
<evidence type="ECO:0000313" key="1">
    <source>
        <dbReference type="EMBL" id="XDI97852.1"/>
    </source>
</evidence>